<protein>
    <recommendedName>
        <fullName evidence="5">Viral A-type inclusion protein</fullName>
    </recommendedName>
</protein>
<feature type="region of interest" description="Disordered" evidence="2">
    <location>
        <begin position="313"/>
        <end position="337"/>
    </location>
</feature>
<feature type="compositionally biased region" description="Basic and acidic residues" evidence="2">
    <location>
        <begin position="769"/>
        <end position="780"/>
    </location>
</feature>
<dbReference type="VEuPathDB" id="TrichDB:TRFO_40435"/>
<gene>
    <name evidence="3" type="ORF">TRFO_40435</name>
</gene>
<comment type="caution">
    <text evidence="3">The sequence shown here is derived from an EMBL/GenBank/DDBJ whole genome shotgun (WGS) entry which is preliminary data.</text>
</comment>
<proteinExistence type="predicted"/>
<accession>A0A1J4J7Q6</accession>
<evidence type="ECO:0000313" key="4">
    <source>
        <dbReference type="Proteomes" id="UP000179807"/>
    </source>
</evidence>
<feature type="coiled-coil region" evidence="1">
    <location>
        <begin position="1170"/>
        <end position="1211"/>
    </location>
</feature>
<evidence type="ECO:0008006" key="5">
    <source>
        <dbReference type="Google" id="ProtNLM"/>
    </source>
</evidence>
<dbReference type="OrthoDB" id="10669432at2759"/>
<keyword evidence="4" id="KW-1185">Reference proteome</keyword>
<dbReference type="RefSeq" id="XP_068346397.1">
    <property type="nucleotide sequence ID" value="XM_068513205.1"/>
</dbReference>
<feature type="region of interest" description="Disordered" evidence="2">
    <location>
        <begin position="219"/>
        <end position="264"/>
    </location>
</feature>
<evidence type="ECO:0000313" key="3">
    <source>
        <dbReference type="EMBL" id="OHS93260.1"/>
    </source>
</evidence>
<evidence type="ECO:0000256" key="2">
    <source>
        <dbReference type="SAM" id="MobiDB-lite"/>
    </source>
</evidence>
<feature type="region of interest" description="Disordered" evidence="2">
    <location>
        <begin position="764"/>
        <end position="785"/>
    </location>
</feature>
<feature type="region of interest" description="Disordered" evidence="2">
    <location>
        <begin position="1316"/>
        <end position="1347"/>
    </location>
</feature>
<feature type="coiled-coil region" evidence="1">
    <location>
        <begin position="360"/>
        <end position="517"/>
    </location>
</feature>
<sequence length="1364" mass="157652">MTFQNALKLTQKFINVHLKILSIFEFKQTVYNSTKMTERIHETPEFTGLSHFLAKLSERNKDSEVMTKQQIQRLKSLLITIISKVQTNIETSENIDKPSENLNFLLSAMSTCLKQNPYRDLEEKIFQLEDENAQLKNGLMDDQQDVIINAESALISRIVDNLDTQMQISNEEELAQFVQQRTNKYQQLISNIIKHFNLPESTKGIDLIDALDKHFQQNVSKSENKNAQNDKEKIELADKSDKHLENEDNMPSDKKDYKAEAKSKEITEEDMNAAFREELLKTTNRLLSVQTELENLKKTIENKNEHIRRLRDERNSAKQQLKEALASVEEKSSDHPENNELISARIESVKAELLTANIENDKKARKIDKLKNYIRSIEEKVGELQEQIGILESEKIAAKEQQEQLDLLNSSKLLSTQKAIAENENEFADLKRKLEKKNSELLMMHKVFEELNQQYNQQIEELAEESTARAILVSSIQKLDWSCQDLEKRLETSLHKNSELTRRVEELTNKVKEQENEQIKSPYSTVHQSLDLSFLKSIQKISEEALPELSKQISEISGDEAVSPSQRVLHLFSFIVESFKRKCRNGNYIFDTDSDPNTTTKFYSAAISQLRFIEELVNSRDIQAWVIGDERMEESRARLQTQCVRMESFLADNCHGLIRQSNLFDYLMIHSDPMTLSSHITEFIDQYKEPKTSEGKELFLMLLQALTANDVLQKYASEAKANYDEQNKEFRNLRIAYENSYGNSFTHSVGNNFGNTFGNSLNSSFANHENPELSQQRRGDNTSFDLPKNDVSLVEAIRSTIRNAIGNGKDLQTLLKCLDKLDSVAFDQDTYVKKIEKRLSQEITENQKTKTKLDTMATEATNELSILKKKMNKINNECQQKATDLEKKNKELQNTVNEKEQIIEKLQTELGLSNTQYESLLKEHNSAPSQKALDIQREFEETRRQYDEIVKELKNEVTEMQKRVEISQREARERVSEIKSSSKKKQAKLATAVKFLQNKYEKSESEHAAKMSELTKKCEISQSSEEAAVKEAQKLKDEISEMKSKISNLSVELKMMNTRLQSKDEKMKREKALFESQLKLKVFTLESDSKTKIETVKNEMNMKNQEFLTKICRMFREMVDVNQYVDENTVEQVLTKVRSRLTTLDKDSFAADEANHEISLIKQILGPIKYIKVSTAINELVENKKQLELELQKLDSENKLFKKDINEARSILSQNSSNKEWEDWAKKLYSLVSDGFCFVKTPKEIRSAVEEVVFAAVGNKIVWRRLDCLRAEKKLILAGAMRIRSKPGPPSIRQLMTIAIIIERLQKLSGHCKSNMAIHRDGNLRNPEPLKREERPKRNKPAVVSNPRTPLFSKFVVQQHFNNE</sequence>
<evidence type="ECO:0000256" key="1">
    <source>
        <dbReference type="SAM" id="Coils"/>
    </source>
</evidence>
<organism evidence="3 4">
    <name type="scientific">Tritrichomonas foetus</name>
    <dbReference type="NCBI Taxonomy" id="1144522"/>
    <lineage>
        <taxon>Eukaryota</taxon>
        <taxon>Metamonada</taxon>
        <taxon>Parabasalia</taxon>
        <taxon>Tritrichomonadida</taxon>
        <taxon>Tritrichomonadidae</taxon>
        <taxon>Tritrichomonas</taxon>
    </lineage>
</organism>
<feature type="coiled-coil region" evidence="1">
    <location>
        <begin position="709"/>
        <end position="736"/>
    </location>
</feature>
<feature type="compositionally biased region" description="Basic and acidic residues" evidence="2">
    <location>
        <begin position="1318"/>
        <end position="1336"/>
    </location>
</feature>
<dbReference type="GeneID" id="94847909"/>
<name>A0A1J4J7Q6_9EUKA</name>
<keyword evidence="1" id="KW-0175">Coiled coil</keyword>
<feature type="coiled-coil region" evidence="1">
    <location>
        <begin position="832"/>
        <end position="1059"/>
    </location>
</feature>
<dbReference type="EMBL" id="MLAK01001417">
    <property type="protein sequence ID" value="OHS93260.1"/>
    <property type="molecule type" value="Genomic_DNA"/>
</dbReference>
<feature type="compositionally biased region" description="Basic and acidic residues" evidence="2">
    <location>
        <begin position="222"/>
        <end position="264"/>
    </location>
</feature>
<feature type="compositionally biased region" description="Basic and acidic residues" evidence="2">
    <location>
        <begin position="328"/>
        <end position="337"/>
    </location>
</feature>
<reference evidence="3" key="1">
    <citation type="submission" date="2016-10" db="EMBL/GenBank/DDBJ databases">
        <authorList>
            <person name="Benchimol M."/>
            <person name="Almeida L.G."/>
            <person name="Vasconcelos A.T."/>
            <person name="Perreira-Neves A."/>
            <person name="Rosa I.A."/>
            <person name="Tasca T."/>
            <person name="Bogo M.R."/>
            <person name="de Souza W."/>
        </authorList>
    </citation>
    <scope>NUCLEOTIDE SEQUENCE [LARGE SCALE GENOMIC DNA]</scope>
    <source>
        <strain evidence="3">K</strain>
    </source>
</reference>
<dbReference type="Proteomes" id="UP000179807">
    <property type="component" value="Unassembled WGS sequence"/>
</dbReference>